<dbReference type="Proteomes" id="UP001595547">
    <property type="component" value="Unassembled WGS sequence"/>
</dbReference>
<evidence type="ECO:0000259" key="4">
    <source>
        <dbReference type="PROSITE" id="PS50893"/>
    </source>
</evidence>
<keyword evidence="2" id="KW-0547">Nucleotide-binding</keyword>
<name>A0ABV7IUJ8_9RHOB</name>
<keyword evidence="3 5" id="KW-0067">ATP-binding</keyword>
<dbReference type="GO" id="GO:0005524">
    <property type="term" value="F:ATP binding"/>
    <property type="evidence" value="ECO:0007669"/>
    <property type="project" value="UniProtKB-KW"/>
</dbReference>
<evidence type="ECO:0000256" key="2">
    <source>
        <dbReference type="ARBA" id="ARBA00022741"/>
    </source>
</evidence>
<accession>A0ABV7IUJ8</accession>
<dbReference type="SUPFAM" id="SSF52540">
    <property type="entry name" value="P-loop containing nucleoside triphosphate hydrolases"/>
    <property type="match status" value="1"/>
</dbReference>
<dbReference type="PANTHER" id="PTHR42781">
    <property type="entry name" value="SPERMIDINE/PUTRESCINE IMPORT ATP-BINDING PROTEIN POTA"/>
    <property type="match status" value="1"/>
</dbReference>
<dbReference type="InterPro" id="IPR027417">
    <property type="entry name" value="P-loop_NTPase"/>
</dbReference>
<sequence length="209" mass="21490">MSLELQGLAVQRGGAALFAPLDLRVECGAVAVVMGASGVGKSTLLDAIGGHLAHGFSCTGRVLVMGRDVTALPAEARRIGVMFQDALLFPHLCLGDNLAFGLPATLRGRAERRAAVEAALAQAGLEGLFARDPATLSGGQEARAALMRALLAEPQALLLDEPFSKLDASLRAEMRGFVFGHVKARGIATLMVTHDPADAGAAGGAVVEL</sequence>
<dbReference type="Pfam" id="PF00005">
    <property type="entry name" value="ABC_tran"/>
    <property type="match status" value="1"/>
</dbReference>
<dbReference type="InterPro" id="IPR050093">
    <property type="entry name" value="ABC_SmlMolc_Importer"/>
</dbReference>
<dbReference type="InterPro" id="IPR003439">
    <property type="entry name" value="ABC_transporter-like_ATP-bd"/>
</dbReference>
<reference evidence="6" key="1">
    <citation type="journal article" date="2019" name="Int. J. Syst. Evol. Microbiol.">
        <title>The Global Catalogue of Microorganisms (GCM) 10K type strain sequencing project: providing services to taxonomists for standard genome sequencing and annotation.</title>
        <authorList>
            <consortium name="The Broad Institute Genomics Platform"/>
            <consortium name="The Broad Institute Genome Sequencing Center for Infectious Disease"/>
            <person name="Wu L."/>
            <person name="Ma J."/>
        </authorList>
    </citation>
    <scope>NUCLEOTIDE SEQUENCE [LARGE SCALE GENOMIC DNA]</scope>
    <source>
        <strain evidence="6">KCTC 52039</strain>
    </source>
</reference>
<proteinExistence type="predicted"/>
<protein>
    <submittedName>
        <fullName evidence="5">ATP-binding cassette domain-containing protein</fullName>
    </submittedName>
</protein>
<keyword evidence="6" id="KW-1185">Reference proteome</keyword>
<organism evidence="5 6">
    <name type="scientific">Cypionkella sinensis</name>
    <dbReference type="NCBI Taxonomy" id="1756043"/>
    <lineage>
        <taxon>Bacteria</taxon>
        <taxon>Pseudomonadati</taxon>
        <taxon>Pseudomonadota</taxon>
        <taxon>Alphaproteobacteria</taxon>
        <taxon>Rhodobacterales</taxon>
        <taxon>Paracoccaceae</taxon>
        <taxon>Cypionkella</taxon>
    </lineage>
</organism>
<dbReference type="Gene3D" id="3.40.50.300">
    <property type="entry name" value="P-loop containing nucleotide triphosphate hydrolases"/>
    <property type="match status" value="1"/>
</dbReference>
<dbReference type="EMBL" id="JBHRTO010000001">
    <property type="protein sequence ID" value="MFC3179483.1"/>
    <property type="molecule type" value="Genomic_DNA"/>
</dbReference>
<gene>
    <name evidence="5" type="ORF">ACFOGH_00630</name>
</gene>
<evidence type="ECO:0000256" key="3">
    <source>
        <dbReference type="ARBA" id="ARBA00022840"/>
    </source>
</evidence>
<keyword evidence="1" id="KW-0813">Transport</keyword>
<comment type="caution">
    <text evidence="5">The sequence shown here is derived from an EMBL/GenBank/DDBJ whole genome shotgun (WGS) entry which is preliminary data.</text>
</comment>
<dbReference type="InterPro" id="IPR003593">
    <property type="entry name" value="AAA+_ATPase"/>
</dbReference>
<dbReference type="PROSITE" id="PS50893">
    <property type="entry name" value="ABC_TRANSPORTER_2"/>
    <property type="match status" value="1"/>
</dbReference>
<dbReference type="PANTHER" id="PTHR42781:SF4">
    <property type="entry name" value="SPERMIDINE_PUTRESCINE IMPORT ATP-BINDING PROTEIN POTA"/>
    <property type="match status" value="1"/>
</dbReference>
<dbReference type="RefSeq" id="WP_380071126.1">
    <property type="nucleotide sequence ID" value="NZ_JBHRTO010000001.1"/>
</dbReference>
<evidence type="ECO:0000256" key="1">
    <source>
        <dbReference type="ARBA" id="ARBA00022448"/>
    </source>
</evidence>
<feature type="domain" description="ABC transporter" evidence="4">
    <location>
        <begin position="3"/>
        <end position="209"/>
    </location>
</feature>
<evidence type="ECO:0000313" key="6">
    <source>
        <dbReference type="Proteomes" id="UP001595547"/>
    </source>
</evidence>
<evidence type="ECO:0000313" key="5">
    <source>
        <dbReference type="EMBL" id="MFC3179483.1"/>
    </source>
</evidence>
<dbReference type="SMART" id="SM00382">
    <property type="entry name" value="AAA"/>
    <property type="match status" value="1"/>
</dbReference>